<dbReference type="RefSeq" id="XP_016441748.1">
    <property type="nucleotide sequence ID" value="XM_016586262.1"/>
</dbReference>
<name>A0A1S3XP87_TOBAC</name>
<organism evidence="2">
    <name type="scientific">Nicotiana tabacum</name>
    <name type="common">Common tobacco</name>
    <dbReference type="NCBI Taxonomy" id="4097"/>
    <lineage>
        <taxon>Eukaryota</taxon>
        <taxon>Viridiplantae</taxon>
        <taxon>Streptophyta</taxon>
        <taxon>Embryophyta</taxon>
        <taxon>Tracheophyta</taxon>
        <taxon>Spermatophyta</taxon>
        <taxon>Magnoliopsida</taxon>
        <taxon>eudicotyledons</taxon>
        <taxon>Gunneridae</taxon>
        <taxon>Pentapetalae</taxon>
        <taxon>asterids</taxon>
        <taxon>lamiids</taxon>
        <taxon>Solanales</taxon>
        <taxon>Solanaceae</taxon>
        <taxon>Nicotianoideae</taxon>
        <taxon>Nicotianeae</taxon>
        <taxon>Nicotiana</taxon>
    </lineage>
</organism>
<proteinExistence type="predicted"/>
<feature type="region of interest" description="Disordered" evidence="1">
    <location>
        <begin position="1"/>
        <end position="20"/>
    </location>
</feature>
<dbReference type="KEGG" id="nta:107767299"/>
<dbReference type="PaxDb" id="4097-A0A1S3XP87"/>
<evidence type="ECO:0000313" key="2">
    <source>
        <dbReference type="RefSeq" id="XP_016441748.1"/>
    </source>
</evidence>
<dbReference type="PANTHER" id="PTHR34222">
    <property type="entry name" value="GAG_PRE-INTEGRS DOMAIN-CONTAINING PROTEIN"/>
    <property type="match status" value="1"/>
</dbReference>
<sequence>MSYKRQSLTDRGGATVEGVGSGEPSDFFRDPIFVVSSNLLNSKIKKARVLPLLIAGAATTISRSRTPSNSRSGCPHFELHSLCQFVLWFFPKFQTRSLSTDKRESSHTPGFSNELVSFSASSAPSGNQKSFCQRVQFESRNPGQGVGVSCKYCKKSGHIIEKFYKLHGFPPDFKFTQSKRSASCVHADTSSIESSVQASRSQPGTSSTHGLSQEQYQQLVSLLQQANITPGTNNNGSSEETFGFANFAGLLKRSVVNFVDFHVCAYSQLSDNTWILYFGTTNHMTPYKQFLHNLKPLPAICNHSS</sequence>
<reference evidence="2" key="1">
    <citation type="submission" date="2025-08" db="UniProtKB">
        <authorList>
            <consortium name="RefSeq"/>
        </authorList>
    </citation>
    <scope>IDENTIFICATION</scope>
</reference>
<dbReference type="OrthoDB" id="1434891at2759"/>
<gene>
    <name evidence="2" type="primary">LOC107767299</name>
</gene>
<accession>A0A1S3XP87</accession>
<dbReference type="AlphaFoldDB" id="A0A1S3XP87"/>
<dbReference type="PANTHER" id="PTHR34222:SF85">
    <property type="entry name" value="CCHC-TYPE DOMAIN-CONTAINING PROTEIN"/>
    <property type="match status" value="1"/>
</dbReference>
<evidence type="ECO:0000256" key="1">
    <source>
        <dbReference type="SAM" id="MobiDB-lite"/>
    </source>
</evidence>
<protein>
    <submittedName>
        <fullName evidence="2">Uncharacterized protein</fullName>
    </submittedName>
</protein>